<comment type="caution">
    <text evidence="1">The sequence shown here is derived from an EMBL/GenBank/DDBJ whole genome shotgun (WGS) entry which is preliminary data.</text>
</comment>
<protein>
    <submittedName>
        <fullName evidence="1">Peroxidase</fullName>
    </submittedName>
</protein>
<dbReference type="EMBL" id="BANI01000017">
    <property type="protein sequence ID" value="GAN95256.1"/>
    <property type="molecule type" value="Genomic_DNA"/>
</dbReference>
<dbReference type="Proteomes" id="UP000032675">
    <property type="component" value="Unassembled WGS sequence"/>
</dbReference>
<dbReference type="SUPFAM" id="SSF52833">
    <property type="entry name" value="Thioredoxin-like"/>
    <property type="match status" value="1"/>
</dbReference>
<dbReference type="RefSeq" id="WP_048849677.1">
    <property type="nucleotide sequence ID" value="NZ_BANI01000017.1"/>
</dbReference>
<keyword evidence="1" id="KW-0560">Oxidoreductase</keyword>
<dbReference type="GO" id="GO:0004601">
    <property type="term" value="F:peroxidase activity"/>
    <property type="evidence" value="ECO:0007669"/>
    <property type="project" value="UniProtKB-KW"/>
</dbReference>
<dbReference type="InterPro" id="IPR036249">
    <property type="entry name" value="Thioredoxin-like_sf"/>
</dbReference>
<dbReference type="Gene3D" id="3.40.30.10">
    <property type="entry name" value="Glutaredoxin"/>
    <property type="match status" value="1"/>
</dbReference>
<evidence type="ECO:0000313" key="2">
    <source>
        <dbReference type="Proteomes" id="UP000032675"/>
    </source>
</evidence>
<keyword evidence="1" id="KW-0575">Peroxidase</keyword>
<proteinExistence type="predicted"/>
<accession>A0A0D6PXN9</accession>
<organism evidence="1 2">
    <name type="scientific">Komagataeibacter europaeus NBRC 3261</name>
    <dbReference type="NCBI Taxonomy" id="1234669"/>
    <lineage>
        <taxon>Bacteria</taxon>
        <taxon>Pseudomonadati</taxon>
        <taxon>Pseudomonadota</taxon>
        <taxon>Alphaproteobacteria</taxon>
        <taxon>Acetobacterales</taxon>
        <taxon>Acetobacteraceae</taxon>
        <taxon>Komagataeibacter</taxon>
    </lineage>
</organism>
<reference evidence="1 2" key="1">
    <citation type="submission" date="2012-11" db="EMBL/GenBank/DDBJ databases">
        <title>Whole genome sequence of Gluconacetobacter europaeus NBRC3261.</title>
        <authorList>
            <person name="Azuma Y."/>
            <person name="Higashiura N."/>
            <person name="Hirakawa H."/>
            <person name="Matsushita K."/>
        </authorList>
    </citation>
    <scope>NUCLEOTIDE SEQUENCE [LARGE SCALE GENOMIC DNA]</scope>
    <source>
        <strain evidence="1 2">NBRC 3261</strain>
    </source>
</reference>
<name>A0A0D6PXN9_KOMEU</name>
<sequence>MAISPGWKAPDFMTDTTMGPIRFHAWGHGCWRIVLTHPAGYSTQSLRAGIRWARTCVQPVRLLGLSPLHSPRLADMPSHPSAITLPAMPDFPVIHDETGHIASLWRGIEVDVGPENPALEEHAAFIIDPDNTVRSTLLHPPATEQDFATVIHVARGFGIDCAPLRHIPRAA</sequence>
<evidence type="ECO:0000313" key="1">
    <source>
        <dbReference type="EMBL" id="GAN95256.1"/>
    </source>
</evidence>
<gene>
    <name evidence="1" type="ORF">Geu3261_0017_022</name>
</gene>
<dbReference type="AlphaFoldDB" id="A0A0D6PXN9"/>